<dbReference type="Pfam" id="PF02518">
    <property type="entry name" value="HATPase_c"/>
    <property type="match status" value="1"/>
</dbReference>
<dbReference type="FunFam" id="3.40.50.670:FF:000001">
    <property type="entry name" value="DNA topoisomerase 2"/>
    <property type="match status" value="1"/>
</dbReference>
<protein>
    <recommendedName>
        <fullName evidence="3">DNA topoisomerase (ATP-hydrolyzing)</fullName>
        <ecNumber evidence="3">5.6.2.2</ecNumber>
    </recommendedName>
</protein>
<dbReference type="InterPro" id="IPR036890">
    <property type="entry name" value="HATPase_C_sf"/>
</dbReference>
<dbReference type="SMART" id="SM00433">
    <property type="entry name" value="TOP2c"/>
    <property type="match status" value="1"/>
</dbReference>
<keyword evidence="7" id="KW-0413">Isomerase</keyword>
<evidence type="ECO:0000256" key="6">
    <source>
        <dbReference type="ARBA" id="ARBA00023125"/>
    </source>
</evidence>
<dbReference type="Pfam" id="PF00204">
    <property type="entry name" value="DNA_gyraseB"/>
    <property type="match status" value="1"/>
</dbReference>
<dbReference type="InterPro" id="IPR018522">
    <property type="entry name" value="TopoIIA_CS"/>
</dbReference>
<dbReference type="GO" id="GO:0006265">
    <property type="term" value="P:DNA topological change"/>
    <property type="evidence" value="ECO:0007669"/>
    <property type="project" value="InterPro"/>
</dbReference>
<sequence>MAKITKTTASHYNADDIQALEGIDAVRARPGMYIGSTGPKGLHQLIWEIVDNSVDEALNGYADSISMVIYPDGSFSVEDNGRGMPVDINAKHKKSGVEMIFTMLHAGGKFNNDQYKFSGGLHGVGASTVNALSVWLEVEVYRGGKTYFQRFRRVNQGKTVKSGIPEEPIKQIGVTKKRGSKVTFLPDPDVFETTEFDYKVIKQHIKELSYLTKGVKFSLEDRRSTDEEGNYKSCEYCSRGGLVDFVKNLNENKTRQLEKVIYIEAEDPVLNRQLQVAIQYTETFVENIFSFVNNISTTEGGTHETGFKLAFTRAMSEYIKRNKLTKDKDPALIGDDYREGMTAVINLKMQEPQFEGQTKTKLGNPDIKSWVENVLYEKLSAYFAENKNKDIATLIAKIGINASKVRTEEKRVKDAMRSSRNNMTGQLAIGKLSSCSGKNYSQNELFIVEGDSAGGSAKKGRNRTFQAVLALRGKPLNTEKASKVDILKNAEINTIIYALGTDFDKDFNIKNLKYDKIIILADADHDGEHIRCLLLTFFYRFMRPLITEGHVYLGMPPLYRITQKGETRYAYNDAELETMLKSVKGSYNLQRYKGLGEMNYDQLWDTTLNPKTRCLTRVTIDDAAEADEMVSLLMGDNAEKRKEFINENANFNKVDALGNKIGV</sequence>
<evidence type="ECO:0000256" key="4">
    <source>
        <dbReference type="ARBA" id="ARBA00022723"/>
    </source>
</evidence>
<name>A0A940DGN2_9FIRM</name>
<dbReference type="PANTHER" id="PTHR45866">
    <property type="entry name" value="DNA GYRASE/TOPOISOMERASE SUBUNIT B"/>
    <property type="match status" value="1"/>
</dbReference>
<dbReference type="InterPro" id="IPR020568">
    <property type="entry name" value="Ribosomal_Su5_D2-typ_SF"/>
</dbReference>
<feature type="domain" description="Toprim" evidence="8">
    <location>
        <begin position="443"/>
        <end position="557"/>
    </location>
</feature>
<dbReference type="GO" id="GO:0046872">
    <property type="term" value="F:metal ion binding"/>
    <property type="evidence" value="ECO:0007669"/>
    <property type="project" value="UniProtKB-KW"/>
</dbReference>
<dbReference type="GO" id="GO:0005524">
    <property type="term" value="F:ATP binding"/>
    <property type="evidence" value="ECO:0007669"/>
    <property type="project" value="InterPro"/>
</dbReference>
<comment type="catalytic activity">
    <reaction evidence="1">
        <text>ATP-dependent breakage, passage and rejoining of double-stranded DNA.</text>
        <dbReference type="EC" id="5.6.2.2"/>
    </reaction>
</comment>
<dbReference type="InterPro" id="IPR001241">
    <property type="entry name" value="Topo_IIA"/>
</dbReference>
<evidence type="ECO:0000259" key="8">
    <source>
        <dbReference type="PROSITE" id="PS50880"/>
    </source>
</evidence>
<comment type="caution">
    <text evidence="9">The sequence shown here is derived from an EMBL/GenBank/DDBJ whole genome shotgun (WGS) entry which is preliminary data.</text>
</comment>
<dbReference type="InterPro" id="IPR013506">
    <property type="entry name" value="Topo_IIA_bsu_dom2"/>
</dbReference>
<evidence type="ECO:0000256" key="5">
    <source>
        <dbReference type="ARBA" id="ARBA00022842"/>
    </source>
</evidence>
<dbReference type="Gene3D" id="3.30.230.10">
    <property type="match status" value="1"/>
</dbReference>
<proteinExistence type="predicted"/>
<dbReference type="InterPro" id="IPR013760">
    <property type="entry name" value="Topo_IIA-like_dom_sf"/>
</dbReference>
<evidence type="ECO:0000256" key="1">
    <source>
        <dbReference type="ARBA" id="ARBA00000185"/>
    </source>
</evidence>
<dbReference type="CDD" id="cd00822">
    <property type="entry name" value="TopoII_Trans_DNA_gyrase"/>
    <property type="match status" value="1"/>
</dbReference>
<dbReference type="FunFam" id="3.30.565.10:FF:000002">
    <property type="entry name" value="DNA gyrase subunit B"/>
    <property type="match status" value="1"/>
</dbReference>
<dbReference type="InterPro" id="IPR013759">
    <property type="entry name" value="Topo_IIA_B_C"/>
</dbReference>
<evidence type="ECO:0000256" key="7">
    <source>
        <dbReference type="ARBA" id="ARBA00023235"/>
    </source>
</evidence>
<evidence type="ECO:0000256" key="3">
    <source>
        <dbReference type="ARBA" id="ARBA00012895"/>
    </source>
</evidence>
<keyword evidence="6" id="KW-0238">DNA-binding</keyword>
<dbReference type="PROSITE" id="PS00177">
    <property type="entry name" value="TOPOISOMERASE_II"/>
    <property type="match status" value="1"/>
</dbReference>
<organism evidence="9 10">
    <name type="scientific">Candidatus Stercoripulliclostridium pullicola</name>
    <dbReference type="NCBI Taxonomy" id="2840953"/>
    <lineage>
        <taxon>Bacteria</taxon>
        <taxon>Bacillati</taxon>
        <taxon>Bacillota</taxon>
        <taxon>Clostridia</taxon>
        <taxon>Eubacteriales</taxon>
        <taxon>Candidatus Stercoripulliclostridium</taxon>
    </lineage>
</organism>
<gene>
    <name evidence="9" type="ORF">IAB16_02410</name>
</gene>
<reference evidence="9" key="1">
    <citation type="submission" date="2020-10" db="EMBL/GenBank/DDBJ databases">
        <authorList>
            <person name="Gilroy R."/>
        </authorList>
    </citation>
    <scope>NUCLEOTIDE SEQUENCE</scope>
    <source>
        <strain evidence="9">517</strain>
    </source>
</reference>
<evidence type="ECO:0000256" key="2">
    <source>
        <dbReference type="ARBA" id="ARBA00001946"/>
    </source>
</evidence>
<dbReference type="Proteomes" id="UP000727857">
    <property type="component" value="Unassembled WGS sequence"/>
</dbReference>
<dbReference type="PROSITE" id="PS50880">
    <property type="entry name" value="TOPRIM"/>
    <property type="match status" value="1"/>
</dbReference>
<dbReference type="PRINTS" id="PR00418">
    <property type="entry name" value="TPI2FAMILY"/>
</dbReference>
<evidence type="ECO:0000313" key="9">
    <source>
        <dbReference type="EMBL" id="MBO8423858.1"/>
    </source>
</evidence>
<dbReference type="Pfam" id="PF01751">
    <property type="entry name" value="Toprim"/>
    <property type="match status" value="1"/>
</dbReference>
<dbReference type="InterPro" id="IPR006171">
    <property type="entry name" value="TOPRIM_dom"/>
</dbReference>
<dbReference type="PANTHER" id="PTHR45866:SF12">
    <property type="entry name" value="DNA TOPOISOMERASE 4 SUBUNIT B"/>
    <property type="match status" value="1"/>
</dbReference>
<dbReference type="InterPro" id="IPR000565">
    <property type="entry name" value="Topo_IIA_B"/>
</dbReference>
<dbReference type="InterPro" id="IPR014721">
    <property type="entry name" value="Ribsml_uS5_D2-typ_fold_subgr"/>
</dbReference>
<dbReference type="Pfam" id="PF00986">
    <property type="entry name" value="DNA_gyraseB_C"/>
    <property type="match status" value="1"/>
</dbReference>
<dbReference type="InterPro" id="IPR002288">
    <property type="entry name" value="DNA_gyrase_B_C"/>
</dbReference>
<dbReference type="SUPFAM" id="SSF55874">
    <property type="entry name" value="ATPase domain of HSP90 chaperone/DNA topoisomerase II/histidine kinase"/>
    <property type="match status" value="1"/>
</dbReference>
<dbReference type="NCBIfam" id="NF004189">
    <property type="entry name" value="PRK05644.1"/>
    <property type="match status" value="1"/>
</dbReference>
<dbReference type="Gene3D" id="3.30.565.10">
    <property type="entry name" value="Histidine kinase-like ATPase, C-terminal domain"/>
    <property type="match status" value="1"/>
</dbReference>
<dbReference type="CDD" id="cd16928">
    <property type="entry name" value="HATPase_GyrB-like"/>
    <property type="match status" value="1"/>
</dbReference>
<accession>A0A940DGN2</accession>
<dbReference type="GO" id="GO:0003677">
    <property type="term" value="F:DNA binding"/>
    <property type="evidence" value="ECO:0007669"/>
    <property type="project" value="UniProtKB-KW"/>
</dbReference>
<reference evidence="9" key="2">
    <citation type="journal article" date="2021" name="PeerJ">
        <title>Extensive microbial diversity within the chicken gut microbiome revealed by metagenomics and culture.</title>
        <authorList>
            <person name="Gilroy R."/>
            <person name="Ravi A."/>
            <person name="Getino M."/>
            <person name="Pursley I."/>
            <person name="Horton D.L."/>
            <person name="Alikhan N.F."/>
            <person name="Baker D."/>
            <person name="Gharbi K."/>
            <person name="Hall N."/>
            <person name="Watson M."/>
            <person name="Adriaenssens E.M."/>
            <person name="Foster-Nyarko E."/>
            <person name="Jarju S."/>
            <person name="Secka A."/>
            <person name="Antonio M."/>
            <person name="Oren A."/>
            <person name="Chaudhuri R.R."/>
            <person name="La Ragione R."/>
            <person name="Hildebrand F."/>
            <person name="Pallen M.J."/>
        </authorList>
    </citation>
    <scope>NUCLEOTIDE SEQUENCE</scope>
    <source>
        <strain evidence="9">517</strain>
    </source>
</reference>
<dbReference type="SUPFAM" id="SSF56719">
    <property type="entry name" value="Type II DNA topoisomerase"/>
    <property type="match status" value="1"/>
</dbReference>
<evidence type="ECO:0000313" key="10">
    <source>
        <dbReference type="Proteomes" id="UP000727857"/>
    </source>
</evidence>
<keyword evidence="4" id="KW-0479">Metal-binding</keyword>
<dbReference type="SUPFAM" id="SSF54211">
    <property type="entry name" value="Ribosomal protein S5 domain 2-like"/>
    <property type="match status" value="1"/>
</dbReference>
<keyword evidence="5" id="KW-0460">Magnesium</keyword>
<comment type="cofactor">
    <cofactor evidence="2">
        <name>Mg(2+)</name>
        <dbReference type="ChEBI" id="CHEBI:18420"/>
    </cofactor>
</comment>
<dbReference type="EC" id="5.6.2.2" evidence="3"/>
<dbReference type="InterPro" id="IPR003594">
    <property type="entry name" value="HATPase_dom"/>
</dbReference>
<dbReference type="SMART" id="SM00387">
    <property type="entry name" value="HATPase_c"/>
    <property type="match status" value="1"/>
</dbReference>
<dbReference type="EMBL" id="JADINF010000060">
    <property type="protein sequence ID" value="MBO8423858.1"/>
    <property type="molecule type" value="Genomic_DNA"/>
</dbReference>
<dbReference type="AlphaFoldDB" id="A0A940DGN2"/>
<dbReference type="GO" id="GO:0034335">
    <property type="term" value="F:DNA negative supercoiling activity"/>
    <property type="evidence" value="ECO:0007669"/>
    <property type="project" value="UniProtKB-ARBA"/>
</dbReference>
<dbReference type="PRINTS" id="PR01159">
    <property type="entry name" value="DNAGYRASEB"/>
</dbReference>
<dbReference type="Gene3D" id="3.40.50.670">
    <property type="match status" value="1"/>
</dbReference>